<dbReference type="PANTHER" id="PTHR42713">
    <property type="entry name" value="HISTIDINE KINASE-RELATED"/>
    <property type="match status" value="1"/>
</dbReference>
<gene>
    <name evidence="11" type="ORF">HMPREF0446_01638</name>
</gene>
<keyword evidence="5 9" id="KW-0812">Transmembrane</keyword>
<dbReference type="Pfam" id="PF02518">
    <property type="entry name" value="HATPase_c"/>
    <property type="match status" value="1"/>
</dbReference>
<dbReference type="PANTHER" id="PTHR42713:SF2">
    <property type="entry name" value="TWO-COMPONENT SENSOR KINASE YESM"/>
    <property type="match status" value="1"/>
</dbReference>
<dbReference type="eggNOG" id="COG2972">
    <property type="taxonomic scope" value="Bacteria"/>
</dbReference>
<dbReference type="EMBL" id="ACRF02000018">
    <property type="protein sequence ID" value="EEW92338.1"/>
    <property type="molecule type" value="Genomic_DNA"/>
</dbReference>
<accession>D0BNV3</accession>
<dbReference type="HOGENOM" id="CLU_020473_6_1_9"/>
<dbReference type="Pfam" id="PF02743">
    <property type="entry name" value="dCache_1"/>
    <property type="match status" value="1"/>
</dbReference>
<dbReference type="OrthoDB" id="9776552at2"/>
<keyword evidence="6" id="KW-0418">Kinase</keyword>
<comment type="caution">
    <text evidence="11">The sequence shown here is derived from an EMBL/GenBank/DDBJ whole genome shotgun (WGS) entry which is preliminary data.</text>
</comment>
<reference evidence="11" key="1">
    <citation type="submission" date="2009-09" db="EMBL/GenBank/DDBJ databases">
        <authorList>
            <consortium name="The Broad Institute Genome Sequencing Platform"/>
            <person name="Ward D."/>
            <person name="Feldgarden M."/>
            <person name="Earl A."/>
            <person name="Young S.K."/>
            <person name="Zeng Q."/>
            <person name="Koehrsen M."/>
            <person name="Alvarado L."/>
            <person name="Berlin A."/>
            <person name="Bochicchio J."/>
            <person name="Borenstein D."/>
            <person name="Chapman S.B."/>
            <person name="Chen Z."/>
            <person name="Engels R."/>
            <person name="Freedman E."/>
            <person name="Gellesch M."/>
            <person name="Goldberg J."/>
            <person name="Griggs A."/>
            <person name="Gujja S."/>
            <person name="Heilman E."/>
            <person name="Heiman D."/>
            <person name="Hepburn T."/>
            <person name="Howarth C."/>
            <person name="Jen D."/>
            <person name="Larson L."/>
            <person name="Lewis B."/>
            <person name="Mehta T."/>
            <person name="Park D."/>
            <person name="Pearson M."/>
            <person name="Roberts A."/>
            <person name="Saif S."/>
            <person name="Shea T."/>
            <person name="Shenoy N."/>
            <person name="Sisk P."/>
            <person name="Stolte C."/>
            <person name="Sykes S."/>
            <person name="Thomson T."/>
            <person name="Walk T."/>
            <person name="White J."/>
            <person name="Yandava C."/>
            <person name="Sibley C.D."/>
            <person name="Field T.R."/>
            <person name="Grinwis M."/>
            <person name="Eshaghurshan C.S."/>
            <person name="Surette M.G."/>
            <person name="Haas B."/>
            <person name="Nusbaum C."/>
            <person name="Birren B."/>
        </authorList>
    </citation>
    <scope>NUCLEOTIDE SEQUENCE [LARGE SCALE GENOMIC DNA]</scope>
    <source>
        <strain evidence="11">ATCC 700633</strain>
    </source>
</reference>
<dbReference type="Pfam" id="PF06580">
    <property type="entry name" value="His_kinase"/>
    <property type="match status" value="1"/>
</dbReference>
<dbReference type="InterPro" id="IPR036890">
    <property type="entry name" value="HATPase_C_sf"/>
</dbReference>
<evidence type="ECO:0000313" key="11">
    <source>
        <dbReference type="EMBL" id="EEW92338.1"/>
    </source>
</evidence>
<dbReference type="SUPFAM" id="SSF55874">
    <property type="entry name" value="ATPase domain of HSP90 chaperone/DNA topoisomerase II/histidine kinase"/>
    <property type="match status" value="1"/>
</dbReference>
<dbReference type="InterPro" id="IPR003660">
    <property type="entry name" value="HAMP_dom"/>
</dbReference>
<dbReference type="Gene3D" id="3.30.450.20">
    <property type="entry name" value="PAS domain"/>
    <property type="match status" value="2"/>
</dbReference>
<keyword evidence="12" id="KW-1185">Reference proteome</keyword>
<keyword evidence="7 9" id="KW-1133">Transmembrane helix</keyword>
<dbReference type="STRING" id="626369.HMPREF0446_01638"/>
<evidence type="ECO:0000256" key="2">
    <source>
        <dbReference type="ARBA" id="ARBA00022475"/>
    </source>
</evidence>
<sequence>MKKNSLFIKLTTYLLGMLFLILILVGSVFYWKSSELFKENISGQTTARIDTSARYIEQYVSQLKYTVNAIANEAEVVQFAQEQENNSQISIRNWLDSFMKSNEHFVSMTIVTKDGRIISSDQNLQSANSNELMMQEWYQQAIDLSHNPVLLPSRLQNDKYVLSISQEILSKANESLGVVRFDVDSNALENYIKELSLGNDGYAFVINTEGKIVYHPDNEVFQSVDKQMSAEDIAKSPMDSMIGKNFFVHKISIDNCNWVLVGVSTFSQWEQLSKQLFMIVFSIAILSFIGCSIGMVIILKHHLSPIKHLEETMQEVEKGQTDLRAIPNGASEFQQLAHHFNHMLNHLEQLMIEARKQEQLARVYELKALSSQINPHFLYNTLDTIIWMAEFQDTTRVVSITKALATYFRLALNGGEDLITLTKEVDHVRQYLFIQQQRYEEKLSYEIQVDENIPEILLPKLVLQPLVENAIYHGIKEINRPGRIQLTVQYQSPYIKITIEDNGVGLKKQGTSNKALGGVGIQNVQERLALYFGEQFKMEFDSVENSYTKVCLTIPISN</sequence>
<evidence type="ECO:0000256" key="1">
    <source>
        <dbReference type="ARBA" id="ARBA00004651"/>
    </source>
</evidence>
<keyword evidence="4" id="KW-0808">Transferase</keyword>
<dbReference type="PROSITE" id="PS50885">
    <property type="entry name" value="HAMP"/>
    <property type="match status" value="1"/>
</dbReference>
<evidence type="ECO:0000256" key="4">
    <source>
        <dbReference type="ARBA" id="ARBA00022679"/>
    </source>
</evidence>
<feature type="domain" description="HAMP" evidence="10">
    <location>
        <begin position="300"/>
        <end position="352"/>
    </location>
</feature>
<dbReference type="GO" id="GO:0005886">
    <property type="term" value="C:plasma membrane"/>
    <property type="evidence" value="ECO:0007669"/>
    <property type="project" value="UniProtKB-SubCell"/>
</dbReference>
<dbReference type="SUPFAM" id="SSF158472">
    <property type="entry name" value="HAMP domain-like"/>
    <property type="match status" value="1"/>
</dbReference>
<dbReference type="RefSeq" id="WP_006703914.1">
    <property type="nucleotide sequence ID" value="NZ_KI391971.1"/>
</dbReference>
<dbReference type="CDD" id="cd12912">
    <property type="entry name" value="PDC2_MCP_like"/>
    <property type="match status" value="1"/>
</dbReference>
<evidence type="ECO:0000256" key="8">
    <source>
        <dbReference type="ARBA" id="ARBA00023136"/>
    </source>
</evidence>
<dbReference type="InterPro" id="IPR010559">
    <property type="entry name" value="Sig_transdc_His_kin_internal"/>
</dbReference>
<keyword evidence="8 9" id="KW-0472">Membrane</keyword>
<feature type="transmembrane region" description="Helical" evidence="9">
    <location>
        <begin position="276"/>
        <end position="299"/>
    </location>
</feature>
<proteinExistence type="predicted"/>
<keyword evidence="3" id="KW-0597">Phosphoprotein</keyword>
<evidence type="ECO:0000256" key="3">
    <source>
        <dbReference type="ARBA" id="ARBA00022553"/>
    </source>
</evidence>
<evidence type="ECO:0000256" key="5">
    <source>
        <dbReference type="ARBA" id="ARBA00022692"/>
    </source>
</evidence>
<dbReference type="InterPro" id="IPR033479">
    <property type="entry name" value="dCache_1"/>
</dbReference>
<evidence type="ECO:0000259" key="10">
    <source>
        <dbReference type="PROSITE" id="PS50885"/>
    </source>
</evidence>
<evidence type="ECO:0000256" key="6">
    <source>
        <dbReference type="ARBA" id="ARBA00022777"/>
    </source>
</evidence>
<comment type="subcellular location">
    <subcellularLocation>
        <location evidence="1">Cell membrane</location>
        <topology evidence="1">Multi-pass membrane protein</topology>
    </subcellularLocation>
</comment>
<protein>
    <recommendedName>
        <fullName evidence="10">HAMP domain-containing protein</fullName>
    </recommendedName>
</protein>
<evidence type="ECO:0000256" key="9">
    <source>
        <dbReference type="SAM" id="Phobius"/>
    </source>
</evidence>
<dbReference type="AlphaFoldDB" id="D0BNV3"/>
<dbReference type="InterPro" id="IPR051552">
    <property type="entry name" value="HptR"/>
</dbReference>
<feature type="transmembrane region" description="Helical" evidence="9">
    <location>
        <begin position="12"/>
        <end position="31"/>
    </location>
</feature>
<dbReference type="InterPro" id="IPR003594">
    <property type="entry name" value="HATPase_dom"/>
</dbReference>
<dbReference type="Pfam" id="PF00672">
    <property type="entry name" value="HAMP"/>
    <property type="match status" value="1"/>
</dbReference>
<keyword evidence="2" id="KW-1003">Cell membrane</keyword>
<organism evidence="11 12">
    <name type="scientific">Granulicatella elegans ATCC 700633</name>
    <dbReference type="NCBI Taxonomy" id="626369"/>
    <lineage>
        <taxon>Bacteria</taxon>
        <taxon>Bacillati</taxon>
        <taxon>Bacillota</taxon>
        <taxon>Bacilli</taxon>
        <taxon>Lactobacillales</taxon>
        <taxon>Carnobacteriaceae</taxon>
        <taxon>Granulicatella</taxon>
    </lineage>
</organism>
<evidence type="ECO:0000313" key="12">
    <source>
        <dbReference type="Proteomes" id="UP000002939"/>
    </source>
</evidence>
<dbReference type="CDD" id="cd18773">
    <property type="entry name" value="PDC1_HK_sensor"/>
    <property type="match status" value="1"/>
</dbReference>
<dbReference type="SMART" id="SM00304">
    <property type="entry name" value="HAMP"/>
    <property type="match status" value="1"/>
</dbReference>
<dbReference type="SMART" id="SM00387">
    <property type="entry name" value="HATPase_c"/>
    <property type="match status" value="1"/>
</dbReference>
<dbReference type="Proteomes" id="UP000002939">
    <property type="component" value="Unassembled WGS sequence"/>
</dbReference>
<dbReference type="Gene3D" id="6.10.340.10">
    <property type="match status" value="1"/>
</dbReference>
<reference evidence="11" key="2">
    <citation type="submission" date="2011-10" db="EMBL/GenBank/DDBJ databases">
        <title>The Genome Sequence of Granulicatella elegans ATCC 700633.</title>
        <authorList>
            <consortium name="The Broad Institute Genome Sequencing Platform"/>
            <consortium name="The Broad Institute Genome Sequencing Center for Infectious Disease"/>
            <person name="Earl A."/>
            <person name="Ward D."/>
            <person name="Feldgarden M."/>
            <person name="Gevers D."/>
            <person name="Sibley C.D."/>
            <person name="Field T.R."/>
            <person name="Grinwis M."/>
            <person name="Eshaghurshan C.S."/>
            <person name="Surette M.G."/>
            <person name="Young S.K."/>
            <person name="Zeng Q."/>
            <person name="Gargeya S."/>
            <person name="Fitzgerald M."/>
            <person name="Haas B."/>
            <person name="Abouelleil A."/>
            <person name="Alvarado L."/>
            <person name="Arachchi H.M."/>
            <person name="Berlin A."/>
            <person name="Brown A."/>
            <person name="Chapman S.B."/>
            <person name="Chen Z."/>
            <person name="Dunbar C."/>
            <person name="Freedman E."/>
            <person name="Gearin G."/>
            <person name="Goldberg J."/>
            <person name="Griggs A."/>
            <person name="Gujja S."/>
            <person name="Heiman D."/>
            <person name="Howarth C."/>
            <person name="Larson L."/>
            <person name="Lui A."/>
            <person name="MacDonald P.J.P."/>
            <person name="Montmayeur A."/>
            <person name="Murphy C."/>
            <person name="Neiman D."/>
            <person name="Pearson M."/>
            <person name="Priest M."/>
            <person name="Roberts A."/>
            <person name="Saif S."/>
            <person name="Shea T."/>
            <person name="Shenoy N."/>
            <person name="Sisk P."/>
            <person name="Stolte C."/>
            <person name="Sykes S."/>
            <person name="Wortman J."/>
            <person name="Nusbaum C."/>
            <person name="Birren B."/>
        </authorList>
    </citation>
    <scope>NUCLEOTIDE SEQUENCE [LARGE SCALE GENOMIC DNA]</scope>
    <source>
        <strain evidence="11">ATCC 700633</strain>
    </source>
</reference>
<evidence type="ECO:0000256" key="7">
    <source>
        <dbReference type="ARBA" id="ARBA00022989"/>
    </source>
</evidence>
<dbReference type="Gene3D" id="3.30.565.10">
    <property type="entry name" value="Histidine kinase-like ATPase, C-terminal domain"/>
    <property type="match status" value="1"/>
</dbReference>
<dbReference type="CDD" id="cd06225">
    <property type="entry name" value="HAMP"/>
    <property type="match status" value="1"/>
</dbReference>
<name>D0BNV3_9LACT</name>
<dbReference type="GO" id="GO:0000155">
    <property type="term" value="F:phosphorelay sensor kinase activity"/>
    <property type="evidence" value="ECO:0007669"/>
    <property type="project" value="InterPro"/>
</dbReference>